<dbReference type="GO" id="GO:0003824">
    <property type="term" value="F:catalytic activity"/>
    <property type="evidence" value="ECO:0007669"/>
    <property type="project" value="InterPro"/>
</dbReference>
<feature type="domain" description="Glycoside hydrolase family 57 N-terminal" evidence="3">
    <location>
        <begin position="14"/>
        <end position="439"/>
    </location>
</feature>
<protein>
    <submittedName>
        <fullName evidence="4">Amylopullulanase</fullName>
    </submittedName>
</protein>
<dbReference type="CDD" id="cd10796">
    <property type="entry name" value="GH57N_APU"/>
    <property type="match status" value="1"/>
</dbReference>
<dbReference type="InterPro" id="IPR052046">
    <property type="entry name" value="GH57_Enzymes"/>
</dbReference>
<comment type="similarity">
    <text evidence="1">Belongs to the glycosyl hydrolase 57 family.</text>
</comment>
<keyword evidence="2" id="KW-0119">Carbohydrate metabolism</keyword>
<dbReference type="AlphaFoldDB" id="A0A3B1A7B4"/>
<proteinExistence type="inferred from homology"/>
<evidence type="ECO:0000256" key="1">
    <source>
        <dbReference type="ARBA" id="ARBA00006821"/>
    </source>
</evidence>
<dbReference type="InterPro" id="IPR004300">
    <property type="entry name" value="Glyco_hydro_57_N"/>
</dbReference>
<dbReference type="GO" id="GO:0005975">
    <property type="term" value="P:carbohydrate metabolic process"/>
    <property type="evidence" value="ECO:0007669"/>
    <property type="project" value="InterPro"/>
</dbReference>
<dbReference type="EMBL" id="UOFT01000047">
    <property type="protein sequence ID" value="VAW95507.1"/>
    <property type="molecule type" value="Genomic_DNA"/>
</dbReference>
<reference evidence="4" key="1">
    <citation type="submission" date="2018-06" db="EMBL/GenBank/DDBJ databases">
        <authorList>
            <person name="Zhirakovskaya E."/>
        </authorList>
    </citation>
    <scope>NUCLEOTIDE SEQUENCE</scope>
</reference>
<dbReference type="PANTHER" id="PTHR36306">
    <property type="entry name" value="ALPHA-AMYLASE-RELATED-RELATED"/>
    <property type="match status" value="1"/>
</dbReference>
<dbReference type="Pfam" id="PF03065">
    <property type="entry name" value="Glyco_hydro_57"/>
    <property type="match status" value="1"/>
</dbReference>
<evidence type="ECO:0000259" key="3">
    <source>
        <dbReference type="Pfam" id="PF03065"/>
    </source>
</evidence>
<dbReference type="Gene3D" id="3.20.110.10">
    <property type="entry name" value="Glycoside hydrolase 38, N terminal domain"/>
    <property type="match status" value="1"/>
</dbReference>
<evidence type="ECO:0000313" key="4">
    <source>
        <dbReference type="EMBL" id="VAW95507.1"/>
    </source>
</evidence>
<gene>
    <name evidence="4" type="ORF">MNBD_GAMMA23-303</name>
</gene>
<dbReference type="InterPro" id="IPR011330">
    <property type="entry name" value="Glyco_hydro/deAcase_b/a-brl"/>
</dbReference>
<name>A0A3B1A7B4_9ZZZZ</name>
<sequence length="569" mass="65221">MSDNNSNATPLNLVIYWHMHQPEYRDLRNGEYHLPWTYLHTIKDYVDMVAHLENNAQAKAVVNFAPVLLEQIDDYAQQLDSYLHHGKALRDSLLSALADPVLSLDQEKRVHIIKTCLRANKERLIERFSIFKILTEMAEVALQNSEILTYYSQQFFADMLVWYHLAWMAETVRTTDQRIIALMNKGQCFSVHDRHLMIEIIHELISGVIGRYKKLAETGQIELSMTPYAHPIIPLLIDIKSAQQAMPDAELPLADEYPDGWERSRWHMQKGIETFKHFFGMEPQGCWPSEGSISAETIHLISEMGFKWLASGETVLRNSLQKSDIIADNCIHQAYQYHDTPTSCFFRDDGLSDLIGFKYSDWHADDAVANLIHHLEAIAEKCSDKPDALVSIILDGENAWEYYPQNGYYFLSALYEKLSQHDGIKLTTYSDYLASHKTTKPLNEIVAGSWVFGTLSTWIGDKDKNRAWDMLVDAKKVYDRVINEGGLSSEEYELAKIQLATCESSDWFWWFGEYNSAESVAVFDEQYRLHLSNLYQLLNVEPPEYLANAFSFGSGDPIMGGAMLPGQQL</sequence>
<accession>A0A3B1A7B4</accession>
<evidence type="ECO:0000256" key="2">
    <source>
        <dbReference type="ARBA" id="ARBA00023277"/>
    </source>
</evidence>
<dbReference type="SUPFAM" id="SSF88713">
    <property type="entry name" value="Glycoside hydrolase/deacetylase"/>
    <property type="match status" value="1"/>
</dbReference>
<dbReference type="PANTHER" id="PTHR36306:SF1">
    <property type="entry name" value="ALPHA-AMYLASE-RELATED"/>
    <property type="match status" value="1"/>
</dbReference>
<organism evidence="4">
    <name type="scientific">hydrothermal vent metagenome</name>
    <dbReference type="NCBI Taxonomy" id="652676"/>
    <lineage>
        <taxon>unclassified sequences</taxon>
        <taxon>metagenomes</taxon>
        <taxon>ecological metagenomes</taxon>
    </lineage>
</organism>
<dbReference type="InterPro" id="IPR027291">
    <property type="entry name" value="Glyco_hydro_38_N_sf"/>
</dbReference>